<proteinExistence type="predicted"/>
<name>A0A6N1NK84_9VIRU</name>
<dbReference type="KEGG" id="vg:80516925"/>
<protein>
    <submittedName>
        <fullName evidence="2">Putative ORFan</fullName>
    </submittedName>
</protein>
<evidence type="ECO:0000313" key="2">
    <source>
        <dbReference type="EMBL" id="QKU33627.1"/>
    </source>
</evidence>
<sequence>MHHQIPNVIQDLITNRDYLLVKKFKSYYSLEIMSANLHVVLFYDLITSTLIAELRNANNVPNYLLPEPFDISATYRFIRNEQLYQEIVNGDRVELEIPRPSCSDEYRVYALYTANSIVQPLSVDTIVIGQDFIYGTFIDEQIIPGGVILNLVPPVGVTPTNIVWVYNYEILDPQPADPFNVVAQGNGIYEVAFQSNETGLSYYTAIEVIESTPSMYVKILGNDGLLYGTFGVPQNVTSLIIFPVGGQQPYRYKTFVNGVQISDNRFINLINHSEGDLIYFYVTDCCDITLIANTFVLSCGTLPDFTPTVPLGIQSRKNNIVVQHSKHNTVINLKPYPRPNKQRPIQIAKPPKPRNV</sequence>
<evidence type="ECO:0000256" key="1">
    <source>
        <dbReference type="SAM" id="MobiDB-lite"/>
    </source>
</evidence>
<reference evidence="2" key="1">
    <citation type="submission" date="2017-06" db="EMBL/GenBank/DDBJ databases">
        <authorList>
            <person name="Assis F.L."/>
            <person name="Abrahao J.S."/>
            <person name="Silva L."/>
            <person name="Khalil J.B."/>
            <person name="Rodrigues R."/>
            <person name="Silva L.S."/>
            <person name="Boratto P."/>
            <person name="Andrade M."/>
            <person name="Kroon E.G."/>
            <person name="Ribeiro B."/>
            <person name="Bergier I."/>
            <person name="Seligmann H."/>
            <person name="Ghigo E."/>
            <person name="Colson P."/>
            <person name="Levasseur A."/>
            <person name="Raoult D."/>
            <person name="Scola B.L."/>
        </authorList>
    </citation>
    <scope>NUCLEOTIDE SEQUENCE</scope>
    <source>
        <strain evidence="2">Deep ocean</strain>
    </source>
</reference>
<organism evidence="2">
    <name type="scientific">Tupanvirus deep ocean</name>
    <dbReference type="NCBI Taxonomy" id="2126984"/>
    <lineage>
        <taxon>Viruses</taxon>
        <taxon>Varidnaviria</taxon>
        <taxon>Bamfordvirae</taxon>
        <taxon>Nucleocytoviricota</taxon>
        <taxon>Megaviricetes</taxon>
        <taxon>Imitervirales</taxon>
        <taxon>Mimiviridae</taxon>
        <taxon>Megamimivirinae</taxon>
        <taxon>Tupanvirus</taxon>
        <taxon>Tupanvirus altamarinense</taxon>
    </lineage>
</organism>
<feature type="region of interest" description="Disordered" evidence="1">
    <location>
        <begin position="335"/>
        <end position="356"/>
    </location>
</feature>
<accession>A0A6N1NK84</accession>
<reference evidence="2" key="2">
    <citation type="journal article" date="2018" name="Nat. Commun.">
        <title>Tailed giant Tupanvirus possesses the most complete translational apparatus of the known virosphere.</title>
        <authorList>
            <person name="Abrahao J."/>
            <person name="Silva L."/>
            <person name="Silva L.S."/>
            <person name="Khalil J.Y.B."/>
            <person name="Rodrigues R."/>
            <person name="Arantes T."/>
            <person name="Assis F."/>
            <person name="Boratto P."/>
            <person name="Andrade M."/>
            <person name="Kroon E.G."/>
            <person name="Ribeiro B."/>
            <person name="Bergier I."/>
            <person name="Seligmann H."/>
            <person name="Ghigo E."/>
            <person name="Colson P."/>
            <person name="Levasseur A."/>
            <person name="Kroemer G."/>
            <person name="Raoult D."/>
            <person name="La Scola B."/>
        </authorList>
    </citation>
    <scope>NUCLEOTIDE SEQUENCE [LARGE SCALE GENOMIC DNA]</scope>
    <source>
        <strain evidence="2">Deep ocean</strain>
    </source>
</reference>
<dbReference type="GeneID" id="80516925"/>
<dbReference type="RefSeq" id="YP_010780234.1">
    <property type="nucleotide sequence ID" value="NC_075038.1"/>
</dbReference>
<dbReference type="EMBL" id="MF405918">
    <property type="protein sequence ID" value="QKU33627.1"/>
    <property type="molecule type" value="Genomic_DNA"/>
</dbReference>